<protein>
    <submittedName>
        <fullName evidence="1">Uncharacterized protein</fullName>
    </submittedName>
</protein>
<evidence type="ECO:0000313" key="1">
    <source>
        <dbReference type="EMBL" id="GGH37876.1"/>
    </source>
</evidence>
<dbReference type="Proteomes" id="UP000659344">
    <property type="component" value="Unassembled WGS sequence"/>
</dbReference>
<reference evidence="2" key="1">
    <citation type="journal article" date="2019" name="Int. J. Syst. Evol. Microbiol.">
        <title>The Global Catalogue of Microorganisms (GCM) 10K type strain sequencing project: providing services to taxonomists for standard genome sequencing and annotation.</title>
        <authorList>
            <consortium name="The Broad Institute Genomics Platform"/>
            <consortium name="The Broad Institute Genome Sequencing Center for Infectious Disease"/>
            <person name="Wu L."/>
            <person name="Ma J."/>
        </authorList>
    </citation>
    <scope>NUCLEOTIDE SEQUENCE [LARGE SCALE GENOMIC DNA]</scope>
    <source>
        <strain evidence="2">CGMCC 1.12769</strain>
    </source>
</reference>
<organism evidence="1 2">
    <name type="scientific">Paenibacillus segetis</name>
    <dbReference type="NCBI Taxonomy" id="1325360"/>
    <lineage>
        <taxon>Bacteria</taxon>
        <taxon>Bacillati</taxon>
        <taxon>Bacillota</taxon>
        <taxon>Bacilli</taxon>
        <taxon>Bacillales</taxon>
        <taxon>Paenibacillaceae</taxon>
        <taxon>Paenibacillus</taxon>
    </lineage>
</organism>
<proteinExistence type="predicted"/>
<comment type="caution">
    <text evidence="1">The sequence shown here is derived from an EMBL/GenBank/DDBJ whole genome shotgun (WGS) entry which is preliminary data.</text>
</comment>
<accession>A0ABQ1YUT8</accession>
<name>A0ABQ1YUT8_9BACL</name>
<dbReference type="EMBL" id="BMFT01000005">
    <property type="protein sequence ID" value="GGH37876.1"/>
    <property type="molecule type" value="Genomic_DNA"/>
</dbReference>
<sequence length="70" mass="7719">MENYSEHVINKVTDTNDVGLFKGIANSLGKSVIEAVTTRHNYVIFSVFTVKNGESSSHVLGFLNSVFIEL</sequence>
<keyword evidence="2" id="KW-1185">Reference proteome</keyword>
<evidence type="ECO:0000313" key="2">
    <source>
        <dbReference type="Proteomes" id="UP000659344"/>
    </source>
</evidence>
<gene>
    <name evidence="1" type="ORF">GCM10008013_45570</name>
</gene>